<dbReference type="EMBL" id="LATX01002288">
    <property type="protein sequence ID" value="KTB31818.1"/>
    <property type="molecule type" value="Genomic_DNA"/>
</dbReference>
<evidence type="ECO:0000259" key="1">
    <source>
        <dbReference type="Pfam" id="PF14737"/>
    </source>
</evidence>
<reference evidence="2 3" key="1">
    <citation type="submission" date="2015-12" db="EMBL/GenBank/DDBJ databases">
        <title>Draft genome sequence of Moniliophthora roreri, the causal agent of frosty pod rot of cacao.</title>
        <authorList>
            <person name="Aime M.C."/>
            <person name="Diaz-Valderrama J.R."/>
            <person name="Kijpornyongpan T."/>
            <person name="Phillips-Mora W."/>
        </authorList>
    </citation>
    <scope>NUCLEOTIDE SEQUENCE [LARGE SCALE GENOMIC DNA]</scope>
    <source>
        <strain evidence="2 3">MCA 2952</strain>
    </source>
</reference>
<proteinExistence type="predicted"/>
<accession>A0A0W0F648</accession>
<gene>
    <name evidence="2" type="ORF">WG66_15620</name>
</gene>
<dbReference type="Proteomes" id="UP000054988">
    <property type="component" value="Unassembled WGS sequence"/>
</dbReference>
<dbReference type="AlphaFoldDB" id="A0A0W0F648"/>
<evidence type="ECO:0000313" key="2">
    <source>
        <dbReference type="EMBL" id="KTB31818.1"/>
    </source>
</evidence>
<organism evidence="2 3">
    <name type="scientific">Moniliophthora roreri</name>
    <name type="common">Frosty pod rot fungus</name>
    <name type="synonym">Monilia roreri</name>
    <dbReference type="NCBI Taxonomy" id="221103"/>
    <lineage>
        <taxon>Eukaryota</taxon>
        <taxon>Fungi</taxon>
        <taxon>Dikarya</taxon>
        <taxon>Basidiomycota</taxon>
        <taxon>Agaricomycotina</taxon>
        <taxon>Agaricomycetes</taxon>
        <taxon>Agaricomycetidae</taxon>
        <taxon>Agaricales</taxon>
        <taxon>Marasmiineae</taxon>
        <taxon>Marasmiaceae</taxon>
        <taxon>Moniliophthora</taxon>
    </lineage>
</organism>
<dbReference type="eggNOG" id="ENOG502S1W1">
    <property type="taxonomic scope" value="Eukaryota"/>
</dbReference>
<feature type="domain" description="DUF4470" evidence="1">
    <location>
        <begin position="184"/>
        <end position="266"/>
    </location>
</feature>
<dbReference type="InterPro" id="IPR027974">
    <property type="entry name" value="DUF4470"/>
</dbReference>
<comment type="caution">
    <text evidence="2">The sequence shown here is derived from an EMBL/GenBank/DDBJ whole genome shotgun (WGS) entry which is preliminary data.</text>
</comment>
<protein>
    <recommendedName>
        <fullName evidence="1">DUF4470 domain-containing protein</fullName>
    </recommendedName>
</protein>
<sequence length="968" mass="111101">MSLGDSAEDLYSTAERLDPTNPFYPSNLSAALYEQAKYLDTMKAIGRSRSKISDDVTKENLQSKLSTRLAKSLAFGVRNNVIPPSDLENEKDMIREYQEFSESVATKDDCRRAWSEWKRVERDLRRVKEGAKTARSRLASIPLRKKCAYPHTEYYAVGHDGPMSILHDWGPHDDDKQMLTLDINRMSQDQLSRLAIFFAGIGDARHALGSLIGINQTYHILNETQQQSFNVHLTLNDINPTTLARDLCLSSLLEELSSARGDEKTEAELKMTLLCTWFGFLMPSYCYNRLKSIITSLKVKLKTQPPNLPDWIFVIPSSIPDIIESLDHWLSDPNDRTARRLMQVYDRQMEHHPSRTMFGSNPDLPGPYQAMIAKVQREQEKAKKFVQTMSEEEIIKQTDRMMGFSKCPSPDKLQERREWFNMARNTLSELAIQVLRSSKNGPAKSSARASERHGFGHLPTFIPPRILRSQHSALDKYWDAALQTNSDSMQLKQEAYEEVRNTFRPNLTLYCSIKDDPNTSIDSVENVEMVDEFNQRMHLYDKDFVDDDCPCYSIMSVFFNAVVDSLTILRGHVKLEFYLGDYITALIKMQDGDDLERPAEFPRKYTRMWLSNVPDYVGGPLAVTLLTMPSLEASKEASVAGNCLLNTGLWQPGGDHYMFKYETILARLIDTDVHLFSYTHLSCRDYEHFLGGRIIQMKPDFGITEYAHGLEPFPLPLNKLPSHSEVDTWLSRVLIGILTPGTTVRAMSRVHNPHTLTIFIRLLIHMHTIGYPSHWLSDYLHLVLSDELVTDVVTYSAEPPTPLSFMGKRGTRRKVNLYPWRLEFETILVLSYETIPFPVPFPDDFAQHHADIAMFEAPSPTFGYATISLMYGYDPVFYLIFFRNGAQSRLGHSLSDILEGRRTGKGEVHILSIIDDFGIGKDKIRWRMSRKRVDLMQQEGWKFMAYRHDIKEYTLNSVSSTQWKEVQS</sequence>
<dbReference type="Pfam" id="PF14737">
    <property type="entry name" value="DUF4470"/>
    <property type="match status" value="1"/>
</dbReference>
<evidence type="ECO:0000313" key="3">
    <source>
        <dbReference type="Proteomes" id="UP000054988"/>
    </source>
</evidence>
<name>A0A0W0F648_MONRR</name>